<accession>A0A182NYN4</accession>
<sequence>MVVNIGCVVTTTRAQGLFLLKLDRLSSPVGQTSSWPDVGIDK</sequence>
<protein>
    <submittedName>
        <fullName evidence="1">Uncharacterized protein</fullName>
    </submittedName>
</protein>
<organism evidence="1 2">
    <name type="scientific">Anopheles dirus</name>
    <dbReference type="NCBI Taxonomy" id="7168"/>
    <lineage>
        <taxon>Eukaryota</taxon>
        <taxon>Metazoa</taxon>
        <taxon>Ecdysozoa</taxon>
        <taxon>Arthropoda</taxon>
        <taxon>Hexapoda</taxon>
        <taxon>Insecta</taxon>
        <taxon>Pterygota</taxon>
        <taxon>Neoptera</taxon>
        <taxon>Endopterygota</taxon>
        <taxon>Diptera</taxon>
        <taxon>Nematocera</taxon>
        <taxon>Culicoidea</taxon>
        <taxon>Culicidae</taxon>
        <taxon>Anophelinae</taxon>
        <taxon>Anopheles</taxon>
    </lineage>
</organism>
<evidence type="ECO:0000313" key="2">
    <source>
        <dbReference type="Proteomes" id="UP000075884"/>
    </source>
</evidence>
<proteinExistence type="predicted"/>
<reference evidence="2" key="1">
    <citation type="submission" date="2013-03" db="EMBL/GenBank/DDBJ databases">
        <title>The Genome Sequence of Anopheles dirus WRAIR2.</title>
        <authorList>
            <consortium name="The Broad Institute Genomics Platform"/>
            <person name="Neafsey D.E."/>
            <person name="Walton C."/>
            <person name="Walker B."/>
            <person name="Young S.K."/>
            <person name="Zeng Q."/>
            <person name="Gargeya S."/>
            <person name="Fitzgerald M."/>
            <person name="Haas B."/>
            <person name="Abouelleil A."/>
            <person name="Allen A.W."/>
            <person name="Alvarado L."/>
            <person name="Arachchi H.M."/>
            <person name="Berlin A.M."/>
            <person name="Chapman S.B."/>
            <person name="Gainer-Dewar J."/>
            <person name="Goldberg J."/>
            <person name="Griggs A."/>
            <person name="Gujja S."/>
            <person name="Hansen M."/>
            <person name="Howarth C."/>
            <person name="Imamovic A."/>
            <person name="Ireland A."/>
            <person name="Larimer J."/>
            <person name="McCowan C."/>
            <person name="Murphy C."/>
            <person name="Pearson M."/>
            <person name="Poon T.W."/>
            <person name="Priest M."/>
            <person name="Roberts A."/>
            <person name="Saif S."/>
            <person name="Shea T."/>
            <person name="Sisk P."/>
            <person name="Sykes S."/>
            <person name="Wortman J."/>
            <person name="Nusbaum C."/>
            <person name="Birren B."/>
        </authorList>
    </citation>
    <scope>NUCLEOTIDE SEQUENCE [LARGE SCALE GENOMIC DNA]</scope>
    <source>
        <strain evidence="2">WRAIR2</strain>
    </source>
</reference>
<dbReference type="VEuPathDB" id="VectorBase:ADIR014928"/>
<dbReference type="AlphaFoldDB" id="A0A182NYN4"/>
<dbReference type="EnsemblMetazoa" id="ADIR014928-RA">
    <property type="protein sequence ID" value="ADIR014928-PA"/>
    <property type="gene ID" value="ADIR014928"/>
</dbReference>
<keyword evidence="2" id="KW-1185">Reference proteome</keyword>
<evidence type="ECO:0000313" key="1">
    <source>
        <dbReference type="EnsemblMetazoa" id="ADIR014928-PA"/>
    </source>
</evidence>
<dbReference type="Proteomes" id="UP000075884">
    <property type="component" value="Unassembled WGS sequence"/>
</dbReference>
<reference evidence="1" key="2">
    <citation type="submission" date="2020-05" db="UniProtKB">
        <authorList>
            <consortium name="EnsemblMetazoa"/>
        </authorList>
    </citation>
    <scope>IDENTIFICATION</scope>
    <source>
        <strain evidence="1">WRAIR2</strain>
    </source>
</reference>
<name>A0A182NYN4_9DIPT</name>